<feature type="domain" description="BED-type" evidence="4">
    <location>
        <begin position="18"/>
        <end position="66"/>
    </location>
</feature>
<dbReference type="GO" id="GO:0008270">
    <property type="term" value="F:zinc ion binding"/>
    <property type="evidence" value="ECO:0007669"/>
    <property type="project" value="UniProtKB-KW"/>
</dbReference>
<dbReference type="GO" id="GO:0003677">
    <property type="term" value="F:DNA binding"/>
    <property type="evidence" value="ECO:0007669"/>
    <property type="project" value="InterPro"/>
</dbReference>
<reference evidence="5" key="1">
    <citation type="submission" date="2021-06" db="EMBL/GenBank/DDBJ databases">
        <authorList>
            <person name="Hodson N. C."/>
            <person name="Mongue J. A."/>
            <person name="Jaron S. K."/>
        </authorList>
    </citation>
    <scope>NUCLEOTIDE SEQUENCE</scope>
</reference>
<evidence type="ECO:0000259" key="4">
    <source>
        <dbReference type="Pfam" id="PF02892"/>
    </source>
</evidence>
<feature type="non-terminal residue" evidence="5">
    <location>
        <position position="121"/>
    </location>
</feature>
<dbReference type="InterPro" id="IPR003656">
    <property type="entry name" value="Znf_BED"/>
</dbReference>
<gene>
    <name evidence="5" type="ORF">AFUS01_LOCUS37580</name>
</gene>
<dbReference type="Proteomes" id="UP000708208">
    <property type="component" value="Unassembled WGS sequence"/>
</dbReference>
<keyword evidence="3" id="KW-0862">Zinc</keyword>
<comment type="caution">
    <text evidence="5">The sequence shown here is derived from an EMBL/GenBank/DDBJ whole genome shotgun (WGS) entry which is preliminary data.</text>
</comment>
<sequence length="121" mass="13146">MDKNVKITDYSETTVRASKVWKHYLRRSDGRMALCKLCQGSGAPKLIPTTDYNTTGLVTHLECNHQISLGLRTPNSAPVADAGQPVNPPIAPAARVTNYFKSVVTMDSLIAELVAKDGISF</sequence>
<evidence type="ECO:0000256" key="2">
    <source>
        <dbReference type="ARBA" id="ARBA00022771"/>
    </source>
</evidence>
<proteinExistence type="predicted"/>
<protein>
    <recommendedName>
        <fullName evidence="4">BED-type domain-containing protein</fullName>
    </recommendedName>
</protein>
<evidence type="ECO:0000313" key="5">
    <source>
        <dbReference type="EMBL" id="CAG7827603.1"/>
    </source>
</evidence>
<organism evidence="5 6">
    <name type="scientific">Allacma fusca</name>
    <dbReference type="NCBI Taxonomy" id="39272"/>
    <lineage>
        <taxon>Eukaryota</taxon>
        <taxon>Metazoa</taxon>
        <taxon>Ecdysozoa</taxon>
        <taxon>Arthropoda</taxon>
        <taxon>Hexapoda</taxon>
        <taxon>Collembola</taxon>
        <taxon>Symphypleona</taxon>
        <taxon>Sminthuridae</taxon>
        <taxon>Allacma</taxon>
    </lineage>
</organism>
<keyword evidence="6" id="KW-1185">Reference proteome</keyword>
<evidence type="ECO:0000256" key="3">
    <source>
        <dbReference type="ARBA" id="ARBA00022833"/>
    </source>
</evidence>
<accession>A0A8J2L7L4</accession>
<evidence type="ECO:0000313" key="6">
    <source>
        <dbReference type="Proteomes" id="UP000708208"/>
    </source>
</evidence>
<dbReference type="AlphaFoldDB" id="A0A8J2L7L4"/>
<dbReference type="OrthoDB" id="7881929at2759"/>
<dbReference type="EMBL" id="CAJVCH010544164">
    <property type="protein sequence ID" value="CAG7827603.1"/>
    <property type="molecule type" value="Genomic_DNA"/>
</dbReference>
<keyword evidence="2" id="KW-0863">Zinc-finger</keyword>
<keyword evidence="1" id="KW-0479">Metal-binding</keyword>
<evidence type="ECO:0000256" key="1">
    <source>
        <dbReference type="ARBA" id="ARBA00022723"/>
    </source>
</evidence>
<dbReference type="Pfam" id="PF02892">
    <property type="entry name" value="zf-BED"/>
    <property type="match status" value="1"/>
</dbReference>
<name>A0A8J2L7L4_9HEXA</name>